<dbReference type="OrthoDB" id="6431251at2"/>
<accession>A0A564JDR1</accession>
<organism evidence="2 3">
    <name type="scientific">Klebsiella huaxiensis</name>
    <dbReference type="NCBI Taxonomy" id="2153354"/>
    <lineage>
        <taxon>Bacteria</taxon>
        <taxon>Pseudomonadati</taxon>
        <taxon>Pseudomonadota</taxon>
        <taxon>Gammaproteobacteria</taxon>
        <taxon>Enterobacterales</taxon>
        <taxon>Enterobacteriaceae</taxon>
        <taxon>Klebsiella/Raoultella group</taxon>
        <taxon>Klebsiella</taxon>
    </lineage>
</organism>
<name>A0A564JDR1_9ENTR</name>
<dbReference type="CDD" id="cd00093">
    <property type="entry name" value="HTH_XRE"/>
    <property type="match status" value="1"/>
</dbReference>
<feature type="domain" description="HTH cro/C1-type" evidence="1">
    <location>
        <begin position="21"/>
        <end position="74"/>
    </location>
</feature>
<dbReference type="InterPro" id="IPR001387">
    <property type="entry name" value="Cro/C1-type_HTH"/>
</dbReference>
<dbReference type="EMBL" id="CABGGW010000013">
    <property type="protein sequence ID" value="VUS54648.1"/>
    <property type="molecule type" value="Genomic_DNA"/>
</dbReference>
<dbReference type="Proteomes" id="UP000317374">
    <property type="component" value="Unassembled WGS sequence"/>
</dbReference>
<dbReference type="Pfam" id="PF01381">
    <property type="entry name" value="HTH_3"/>
    <property type="match status" value="1"/>
</dbReference>
<proteinExistence type="predicted"/>
<dbReference type="InterPro" id="IPR010982">
    <property type="entry name" value="Lambda_DNA-bd_dom_sf"/>
</dbReference>
<sequence length="133" mass="15087">MKTETQHESGAKPQSTLAARLDELMKLNHWSRTEMARIAGVSPTSVTNWFKRETISKESAAKLAKAAKTSLSWILTGAEELGGTYTEDEIALIEVFRELPPIERRNMLAAFQMRLQKLKDFYSDNVDPTTREK</sequence>
<dbReference type="PROSITE" id="PS50943">
    <property type="entry name" value="HTH_CROC1"/>
    <property type="match status" value="1"/>
</dbReference>
<protein>
    <recommendedName>
        <fullName evidence="1">HTH cro/C1-type domain-containing protein</fullName>
    </recommendedName>
</protein>
<reference evidence="2 3" key="1">
    <citation type="submission" date="2019-07" db="EMBL/GenBank/DDBJ databases">
        <authorList>
            <person name="Brisse S."/>
            <person name="Rodrigues C."/>
            <person name="Thorpe H."/>
        </authorList>
    </citation>
    <scope>NUCLEOTIDE SEQUENCE [LARGE SCALE GENOMIC DNA]</scope>
    <source>
        <strain evidence="2">SB6422</strain>
    </source>
</reference>
<dbReference type="SMART" id="SM00530">
    <property type="entry name" value="HTH_XRE"/>
    <property type="match status" value="1"/>
</dbReference>
<dbReference type="AlphaFoldDB" id="A0A564JDR1"/>
<dbReference type="RefSeq" id="WP_032710309.1">
    <property type="nucleotide sequence ID" value="NZ_CABGGW010000013.1"/>
</dbReference>
<evidence type="ECO:0000313" key="3">
    <source>
        <dbReference type="Proteomes" id="UP000317374"/>
    </source>
</evidence>
<dbReference type="Gene3D" id="1.10.260.40">
    <property type="entry name" value="lambda repressor-like DNA-binding domains"/>
    <property type="match status" value="1"/>
</dbReference>
<dbReference type="SUPFAM" id="SSF47413">
    <property type="entry name" value="lambda repressor-like DNA-binding domains"/>
    <property type="match status" value="1"/>
</dbReference>
<evidence type="ECO:0000313" key="2">
    <source>
        <dbReference type="EMBL" id="VUS54648.1"/>
    </source>
</evidence>
<gene>
    <name evidence="2" type="ORF">SB6422_05420</name>
</gene>
<dbReference type="GO" id="GO:0003677">
    <property type="term" value="F:DNA binding"/>
    <property type="evidence" value="ECO:0007669"/>
    <property type="project" value="InterPro"/>
</dbReference>
<evidence type="ECO:0000259" key="1">
    <source>
        <dbReference type="PROSITE" id="PS50943"/>
    </source>
</evidence>